<protein>
    <submittedName>
        <fullName evidence="7">N-acetylglucosamine-6-phosphate deacetylase</fullName>
        <ecNumber evidence="7">3.5.1.25</ecNumber>
    </submittedName>
</protein>
<dbReference type="Gene3D" id="3.20.20.140">
    <property type="entry name" value="Metal-dependent hydrolases"/>
    <property type="match status" value="1"/>
</dbReference>
<dbReference type="Gene3D" id="2.30.40.10">
    <property type="entry name" value="Urease, subunit C, domain 1"/>
    <property type="match status" value="1"/>
</dbReference>
<feature type="domain" description="Amidohydrolase-related" evidence="6">
    <location>
        <begin position="63"/>
        <end position="392"/>
    </location>
</feature>
<evidence type="ECO:0000256" key="3">
    <source>
        <dbReference type="ARBA" id="ARBA00022801"/>
    </source>
</evidence>
<dbReference type="Pfam" id="PF01979">
    <property type="entry name" value="Amidohydro_1"/>
    <property type="match status" value="1"/>
</dbReference>
<evidence type="ECO:0000259" key="6">
    <source>
        <dbReference type="Pfam" id="PF01979"/>
    </source>
</evidence>
<evidence type="ECO:0000256" key="5">
    <source>
        <dbReference type="PIRNR" id="PIRNR038994"/>
    </source>
</evidence>
<gene>
    <name evidence="7" type="primary">nagA</name>
    <name evidence="7" type="ORF">JR050_03970</name>
</gene>
<dbReference type="InterPro" id="IPR006680">
    <property type="entry name" value="Amidohydro-rel"/>
</dbReference>
<dbReference type="NCBIfam" id="TIGR00221">
    <property type="entry name" value="nagA"/>
    <property type="match status" value="1"/>
</dbReference>
<evidence type="ECO:0000256" key="1">
    <source>
        <dbReference type="ARBA" id="ARBA00010716"/>
    </source>
</evidence>
<reference evidence="7 8" key="1">
    <citation type="submission" date="2021-02" db="EMBL/GenBank/DDBJ databases">
        <title>Bacillus sp. RD4P76, an endophyte from a halophyte.</title>
        <authorList>
            <person name="Sun J.-Q."/>
        </authorList>
    </citation>
    <scope>NUCLEOTIDE SEQUENCE [LARGE SCALE GENOMIC DNA]</scope>
    <source>
        <strain evidence="7 8">RD4P76</strain>
    </source>
</reference>
<dbReference type="SUPFAM" id="SSF51556">
    <property type="entry name" value="Metallo-dependent hydrolases"/>
    <property type="match status" value="1"/>
</dbReference>
<dbReference type="PANTHER" id="PTHR11113:SF14">
    <property type="entry name" value="N-ACETYLGLUCOSAMINE-6-PHOSPHATE DEACETYLASE"/>
    <property type="match status" value="1"/>
</dbReference>
<organism evidence="7 8">
    <name type="scientific">Bacillus suaedaesalsae</name>
    <dbReference type="NCBI Taxonomy" id="2810349"/>
    <lineage>
        <taxon>Bacteria</taxon>
        <taxon>Bacillati</taxon>
        <taxon>Bacillota</taxon>
        <taxon>Bacilli</taxon>
        <taxon>Bacillales</taxon>
        <taxon>Bacillaceae</taxon>
        <taxon>Bacillus</taxon>
    </lineage>
</organism>
<evidence type="ECO:0000256" key="4">
    <source>
        <dbReference type="ARBA" id="ARBA00023277"/>
    </source>
</evidence>
<comment type="similarity">
    <text evidence="1 5">Belongs to the metallo-dependent hydrolases superfamily. NagA family.</text>
</comment>
<dbReference type="InterPro" id="IPR032466">
    <property type="entry name" value="Metal_Hydrolase"/>
</dbReference>
<proteinExistence type="inferred from homology"/>
<dbReference type="CDD" id="cd00854">
    <property type="entry name" value="NagA"/>
    <property type="match status" value="1"/>
</dbReference>
<sequence length="398" mass="43919">MKKVYSKPVILRNVYIYAEDRDFEDGYIILNNGIIQEIGEMVSLKEEDILDFEDILVPPKCKLLPGMIDIHIHGVAGADTMDASFEAIHTMATSLPKEGTTSFLTTTITQSPAAIENALKNISSYIENQDDRKAEVLGVHLEGPFISAKRAGAQPIEYIQNPNLHTFQNWQRLSNNNIKLVTLAPEINGAIEFTQYLVNHGVIVSLGHSDANYEEVNKAIQAGASHVTHLFNAMSGIHHREPGLTGSALLQDALFIEIIADGKHVHPEMIRLAYMNKTKDKIILITDSIRAKGLKPGLFDLGGQTVAVDETKATLQDGTLAGSILSMEKAVQNFQKYTDCSIRDIIQMTSTNPAKQLNIYNRKGSIAKGKDADVIVMNQNLEVLMTFCRGHLAYAKGY</sequence>
<dbReference type="EMBL" id="JAFELM010000016">
    <property type="protein sequence ID" value="MBM6616839.1"/>
    <property type="molecule type" value="Genomic_DNA"/>
</dbReference>
<dbReference type="PIRSF" id="PIRSF038994">
    <property type="entry name" value="NagA"/>
    <property type="match status" value="1"/>
</dbReference>
<dbReference type="PANTHER" id="PTHR11113">
    <property type="entry name" value="N-ACETYLGLUCOSAMINE-6-PHOSPHATE DEACETYLASE"/>
    <property type="match status" value="1"/>
</dbReference>
<keyword evidence="4 5" id="KW-0119">Carbohydrate metabolism</keyword>
<dbReference type="Proteomes" id="UP001518925">
    <property type="component" value="Unassembled WGS sequence"/>
</dbReference>
<keyword evidence="3 5" id="KW-0378">Hydrolase</keyword>
<keyword evidence="2" id="KW-0479">Metal-binding</keyword>
<name>A0ABS2DEF0_9BACI</name>
<comment type="caution">
    <text evidence="7">The sequence shown here is derived from an EMBL/GenBank/DDBJ whole genome shotgun (WGS) entry which is preliminary data.</text>
</comment>
<evidence type="ECO:0000313" key="7">
    <source>
        <dbReference type="EMBL" id="MBM6616839.1"/>
    </source>
</evidence>
<dbReference type="EC" id="3.5.1.25" evidence="7"/>
<accession>A0ABS2DEF0</accession>
<dbReference type="InterPro" id="IPR003764">
    <property type="entry name" value="GlcNAc_6-P_deAcase"/>
</dbReference>
<evidence type="ECO:0000313" key="8">
    <source>
        <dbReference type="Proteomes" id="UP001518925"/>
    </source>
</evidence>
<dbReference type="SUPFAM" id="SSF51338">
    <property type="entry name" value="Composite domain of metallo-dependent hydrolases"/>
    <property type="match status" value="1"/>
</dbReference>
<evidence type="ECO:0000256" key="2">
    <source>
        <dbReference type="ARBA" id="ARBA00022723"/>
    </source>
</evidence>
<dbReference type="GO" id="GO:0008448">
    <property type="term" value="F:N-acetylglucosamine-6-phosphate deacetylase activity"/>
    <property type="evidence" value="ECO:0007669"/>
    <property type="project" value="UniProtKB-EC"/>
</dbReference>
<dbReference type="InterPro" id="IPR011059">
    <property type="entry name" value="Metal-dep_hydrolase_composite"/>
</dbReference>
<keyword evidence="8" id="KW-1185">Reference proteome</keyword>